<organism evidence="2 3">
    <name type="scientific">Cirrhinus molitorella</name>
    <name type="common">mud carp</name>
    <dbReference type="NCBI Taxonomy" id="172907"/>
    <lineage>
        <taxon>Eukaryota</taxon>
        <taxon>Metazoa</taxon>
        <taxon>Chordata</taxon>
        <taxon>Craniata</taxon>
        <taxon>Vertebrata</taxon>
        <taxon>Euteleostomi</taxon>
        <taxon>Actinopterygii</taxon>
        <taxon>Neopterygii</taxon>
        <taxon>Teleostei</taxon>
        <taxon>Ostariophysi</taxon>
        <taxon>Cypriniformes</taxon>
        <taxon>Cyprinidae</taxon>
        <taxon>Labeoninae</taxon>
        <taxon>Labeonini</taxon>
        <taxon>Cirrhinus</taxon>
    </lineage>
</organism>
<sequence>MRNFLVNQRLLSADAASHDTNAVTRPAASNNTHSPPKHTQRERELWQNRAAQLKDSITSDSETEERSKHPDP</sequence>
<dbReference type="Proteomes" id="UP001558613">
    <property type="component" value="Unassembled WGS sequence"/>
</dbReference>
<keyword evidence="3" id="KW-1185">Reference proteome</keyword>
<name>A0ABR3NE43_9TELE</name>
<reference evidence="2 3" key="1">
    <citation type="submission" date="2023-09" db="EMBL/GenBank/DDBJ databases">
        <authorList>
            <person name="Wang M."/>
        </authorList>
    </citation>
    <scope>NUCLEOTIDE SEQUENCE [LARGE SCALE GENOMIC DNA]</scope>
    <source>
        <strain evidence="2">GT-2023</strain>
        <tissue evidence="2">Liver</tissue>
    </source>
</reference>
<protein>
    <submittedName>
        <fullName evidence="2">Uncharacterized protein</fullName>
    </submittedName>
</protein>
<evidence type="ECO:0000256" key="1">
    <source>
        <dbReference type="SAM" id="MobiDB-lite"/>
    </source>
</evidence>
<feature type="compositionally biased region" description="Polar residues" evidence="1">
    <location>
        <begin position="18"/>
        <end position="34"/>
    </location>
</feature>
<feature type="region of interest" description="Disordered" evidence="1">
    <location>
        <begin position="11"/>
        <end position="72"/>
    </location>
</feature>
<comment type="caution">
    <text evidence="2">The sequence shown here is derived from an EMBL/GenBank/DDBJ whole genome shotgun (WGS) entry which is preliminary data.</text>
</comment>
<proteinExistence type="predicted"/>
<evidence type="ECO:0000313" key="3">
    <source>
        <dbReference type="Proteomes" id="UP001558613"/>
    </source>
</evidence>
<dbReference type="EMBL" id="JAYMGO010000004">
    <property type="protein sequence ID" value="KAL1275237.1"/>
    <property type="molecule type" value="Genomic_DNA"/>
</dbReference>
<gene>
    <name evidence="2" type="ORF">QQF64_034860</name>
</gene>
<evidence type="ECO:0000313" key="2">
    <source>
        <dbReference type="EMBL" id="KAL1275237.1"/>
    </source>
</evidence>
<accession>A0ABR3NE43</accession>